<protein>
    <submittedName>
        <fullName evidence="3">PRC-barrel domain protein</fullName>
    </submittedName>
</protein>
<gene>
    <name evidence="3" type="ORF">Psch_01439</name>
</gene>
<reference evidence="3 4" key="1">
    <citation type="journal article" date="2018" name="Environ. Microbiol.">
        <title>Novel energy conservation strategies and behaviour of Pelotomaculum schinkii driving syntrophic propionate catabolism.</title>
        <authorList>
            <person name="Hidalgo-Ahumada C.A.P."/>
            <person name="Nobu M.K."/>
            <person name="Narihiro T."/>
            <person name="Tamaki H."/>
            <person name="Liu W.T."/>
            <person name="Kamagata Y."/>
            <person name="Stams A.J.M."/>
            <person name="Imachi H."/>
            <person name="Sousa D.Z."/>
        </authorList>
    </citation>
    <scope>NUCLEOTIDE SEQUENCE [LARGE SCALE GENOMIC DNA]</scope>
    <source>
        <strain evidence="3 4">HH</strain>
    </source>
</reference>
<sequence>MKSSRQILGLPVMSIEEGLQIGEANHLVLNQRGAVDFLLIKDRMWYLGLKTVPFNTVQGFGENALTVAASSTLIPVQDNSQAVELLEKGFHLNGLKVISNKGKILGAISEYYFDETTGNITGCQIIPNDSESPAGIIPRKYILSFGLDYLVVEDGVESKLVSELEVTVEAAPPAGYKRVETEDTTEAPKTKSASADKQDDDKQPVKALKHFEDQQRQYLLGKKVTMRILADDGDIIAEEGQSITVEMIEKALAANKYVQLTLNVRE</sequence>
<dbReference type="InterPro" id="IPR011033">
    <property type="entry name" value="PRC_barrel-like_sf"/>
</dbReference>
<organism evidence="3 4">
    <name type="scientific">Pelotomaculum schinkii</name>
    <dbReference type="NCBI Taxonomy" id="78350"/>
    <lineage>
        <taxon>Bacteria</taxon>
        <taxon>Bacillati</taxon>
        <taxon>Bacillota</taxon>
        <taxon>Clostridia</taxon>
        <taxon>Eubacteriales</taxon>
        <taxon>Desulfotomaculaceae</taxon>
        <taxon>Pelotomaculum</taxon>
    </lineage>
</organism>
<dbReference type="EMBL" id="QFGA01000001">
    <property type="protein sequence ID" value="TEB07884.1"/>
    <property type="molecule type" value="Genomic_DNA"/>
</dbReference>
<evidence type="ECO:0000313" key="4">
    <source>
        <dbReference type="Proteomes" id="UP000298324"/>
    </source>
</evidence>
<feature type="domain" description="PRC-barrel" evidence="2">
    <location>
        <begin position="92"/>
        <end position="155"/>
    </location>
</feature>
<keyword evidence="4" id="KW-1185">Reference proteome</keyword>
<dbReference type="Proteomes" id="UP000298324">
    <property type="component" value="Unassembled WGS sequence"/>
</dbReference>
<feature type="compositionally biased region" description="Basic and acidic residues" evidence="1">
    <location>
        <begin position="177"/>
        <end position="203"/>
    </location>
</feature>
<dbReference type="InterPro" id="IPR027275">
    <property type="entry name" value="PRC-brl_dom"/>
</dbReference>
<dbReference type="RefSeq" id="WP_190239666.1">
    <property type="nucleotide sequence ID" value="NZ_QFGA01000001.1"/>
</dbReference>
<evidence type="ECO:0000313" key="3">
    <source>
        <dbReference type="EMBL" id="TEB07884.1"/>
    </source>
</evidence>
<evidence type="ECO:0000256" key="1">
    <source>
        <dbReference type="SAM" id="MobiDB-lite"/>
    </source>
</evidence>
<feature type="region of interest" description="Disordered" evidence="1">
    <location>
        <begin position="175"/>
        <end position="203"/>
    </location>
</feature>
<dbReference type="Pfam" id="PF05239">
    <property type="entry name" value="PRC"/>
    <property type="match status" value="1"/>
</dbReference>
<proteinExistence type="predicted"/>
<name>A0A4Y7RFW5_9FIRM</name>
<dbReference type="Gene3D" id="2.30.30.240">
    <property type="entry name" value="PRC-barrel domain"/>
    <property type="match status" value="1"/>
</dbReference>
<evidence type="ECO:0000259" key="2">
    <source>
        <dbReference type="Pfam" id="PF05239"/>
    </source>
</evidence>
<dbReference type="SUPFAM" id="SSF50346">
    <property type="entry name" value="PRC-barrel domain"/>
    <property type="match status" value="2"/>
</dbReference>
<comment type="caution">
    <text evidence="3">The sequence shown here is derived from an EMBL/GenBank/DDBJ whole genome shotgun (WGS) entry which is preliminary data.</text>
</comment>
<dbReference type="AlphaFoldDB" id="A0A4Y7RFW5"/>
<accession>A0A4Y7RFW5</accession>